<keyword evidence="1" id="KW-0812">Transmembrane</keyword>
<dbReference type="EMBL" id="JABCKV010000218">
    <property type="protein sequence ID" value="KAG5642074.1"/>
    <property type="molecule type" value="Genomic_DNA"/>
</dbReference>
<organism evidence="2 3">
    <name type="scientific">Asterophora parasitica</name>
    <dbReference type="NCBI Taxonomy" id="117018"/>
    <lineage>
        <taxon>Eukaryota</taxon>
        <taxon>Fungi</taxon>
        <taxon>Dikarya</taxon>
        <taxon>Basidiomycota</taxon>
        <taxon>Agaricomycotina</taxon>
        <taxon>Agaricomycetes</taxon>
        <taxon>Agaricomycetidae</taxon>
        <taxon>Agaricales</taxon>
        <taxon>Tricholomatineae</taxon>
        <taxon>Lyophyllaceae</taxon>
        <taxon>Asterophora</taxon>
    </lineage>
</organism>
<keyword evidence="3" id="KW-1185">Reference proteome</keyword>
<feature type="transmembrane region" description="Helical" evidence="1">
    <location>
        <begin position="59"/>
        <end position="80"/>
    </location>
</feature>
<dbReference type="AlphaFoldDB" id="A0A9P7KAG2"/>
<dbReference type="OrthoDB" id="2927144at2759"/>
<evidence type="ECO:0000313" key="2">
    <source>
        <dbReference type="EMBL" id="KAG5642074.1"/>
    </source>
</evidence>
<evidence type="ECO:0000313" key="3">
    <source>
        <dbReference type="Proteomes" id="UP000775547"/>
    </source>
</evidence>
<protein>
    <submittedName>
        <fullName evidence="2">Uncharacterized protein</fullName>
    </submittedName>
</protein>
<evidence type="ECO:0000256" key="1">
    <source>
        <dbReference type="SAM" id="Phobius"/>
    </source>
</evidence>
<comment type="caution">
    <text evidence="2">The sequence shown here is derived from an EMBL/GenBank/DDBJ whole genome shotgun (WGS) entry which is preliminary data.</text>
</comment>
<dbReference type="Proteomes" id="UP000775547">
    <property type="component" value="Unassembled WGS sequence"/>
</dbReference>
<keyword evidence="1" id="KW-0472">Membrane</keyword>
<keyword evidence="1" id="KW-1133">Transmembrane helix</keyword>
<reference evidence="2" key="2">
    <citation type="submission" date="2021-10" db="EMBL/GenBank/DDBJ databases">
        <title>Phylogenomics reveals ancestral predisposition of the termite-cultivated fungus Termitomyces towards a domesticated lifestyle.</title>
        <authorList>
            <person name="Auxier B."/>
            <person name="Grum-Grzhimaylo A."/>
            <person name="Cardenas M.E."/>
            <person name="Lodge J.D."/>
            <person name="Laessoe T."/>
            <person name="Pedersen O."/>
            <person name="Smith M.E."/>
            <person name="Kuyper T.W."/>
            <person name="Franco-Molano E.A."/>
            <person name="Baroni T.J."/>
            <person name="Aanen D.K."/>
        </authorList>
    </citation>
    <scope>NUCLEOTIDE SEQUENCE</scope>
    <source>
        <strain evidence="2">AP01</strain>
        <tissue evidence="2">Mycelium</tissue>
    </source>
</reference>
<name>A0A9P7KAG2_9AGAR</name>
<gene>
    <name evidence="2" type="ORF">DXG03_003627</name>
</gene>
<reference evidence="2" key="1">
    <citation type="submission" date="2020-07" db="EMBL/GenBank/DDBJ databases">
        <authorList>
            <person name="Nieuwenhuis M."/>
            <person name="Van De Peppel L.J.J."/>
        </authorList>
    </citation>
    <scope>NUCLEOTIDE SEQUENCE</scope>
    <source>
        <strain evidence="2">AP01</strain>
        <tissue evidence="2">Mycelium</tissue>
    </source>
</reference>
<proteinExistence type="predicted"/>
<accession>A0A9P7KAG2</accession>
<sequence>MHQAFYNASFPTVRQTLTAKLEDISGNQMFWMDYITFEAIYTTALSNAPPPKDPSTYSLARTIVGSVMGFIGLIVATVIWPDSVGGYGRISVPCPYSAPLIYTIVRPKKWKSKEVEVEAPTRIEILRQPPHLTSPGAYREKPTSFRCRRMSQRSGKRTPAALLSSDCLIPECR</sequence>